<dbReference type="eggNOG" id="ENOG5033AK6">
    <property type="taxonomic scope" value="Bacteria"/>
</dbReference>
<evidence type="ECO:0000313" key="2">
    <source>
        <dbReference type="Proteomes" id="UP000009286"/>
    </source>
</evidence>
<gene>
    <name evidence="1" type="ordered locus">MICA_552</name>
</gene>
<keyword evidence="2" id="KW-1185">Reference proteome</keyword>
<dbReference type="STRING" id="856793.MICA_552"/>
<sequence>MKFEQAEAAVRAYFNTGWAARTPIAWPDVSFTPPNNATWVRFSMKNNDGYQASMGSPGSNRFRRVGMVYIDIFQPAGQGSIDARKKADIAHDIFLANTLPGITFSNINARDIGKDATGAYQWKVSAAFKYDRIA</sequence>
<name>G2KMV7_MICAA</name>
<dbReference type="Proteomes" id="UP000009286">
    <property type="component" value="Chromosome"/>
</dbReference>
<evidence type="ECO:0008006" key="3">
    <source>
        <dbReference type="Google" id="ProtNLM"/>
    </source>
</evidence>
<accession>G2KMV7</accession>
<dbReference type="RefSeq" id="WP_014102112.1">
    <property type="nucleotide sequence ID" value="NC_016026.1"/>
</dbReference>
<dbReference type="HOGENOM" id="CLU_1893781_0_0_5"/>
<evidence type="ECO:0000313" key="1">
    <source>
        <dbReference type="EMBL" id="AEP08889.1"/>
    </source>
</evidence>
<dbReference type="InterPro" id="IPR025395">
    <property type="entry name" value="Phage_tail_terminator-like"/>
</dbReference>
<dbReference type="AlphaFoldDB" id="G2KMV7"/>
<reference evidence="1 2" key="1">
    <citation type="journal article" date="2011" name="BMC Genomics">
        <title>Genomic insights into an obligate epibiotic bacterial predator: Micavibrio aeruginosavorus ARL-13.</title>
        <authorList>
            <person name="Wang Z."/>
            <person name="Kadouri D."/>
            <person name="Wu M."/>
        </authorList>
    </citation>
    <scope>NUCLEOTIDE SEQUENCE [LARGE SCALE GENOMIC DNA]</scope>
    <source>
        <strain evidence="1 2">ARL-13</strain>
    </source>
</reference>
<dbReference type="Gene3D" id="3.30.2000.20">
    <property type="match status" value="1"/>
</dbReference>
<protein>
    <recommendedName>
        <fullName evidence="3">DUF3168 domain-containing protein</fullName>
    </recommendedName>
</protein>
<dbReference type="KEGG" id="mai:MICA_552"/>
<dbReference type="EMBL" id="CP002382">
    <property type="protein sequence ID" value="AEP08889.1"/>
    <property type="molecule type" value="Genomic_DNA"/>
</dbReference>
<organism evidence="1 2">
    <name type="scientific">Micavibrio aeruginosavorus (strain ARL-13)</name>
    <dbReference type="NCBI Taxonomy" id="856793"/>
    <lineage>
        <taxon>Bacteria</taxon>
        <taxon>Pseudomonadati</taxon>
        <taxon>Bdellovibrionota</taxon>
        <taxon>Bdellovibrionia</taxon>
        <taxon>Bdellovibrionales</taxon>
        <taxon>Pseudobdellovibrionaceae</taxon>
        <taxon>Micavibrio</taxon>
    </lineage>
</organism>
<dbReference type="Pfam" id="PF13554">
    <property type="entry name" value="Phage_tail_terminator_5"/>
    <property type="match status" value="1"/>
</dbReference>
<dbReference type="OrthoDB" id="7858762at2"/>
<proteinExistence type="predicted"/>